<comment type="caution">
    <text evidence="2">The sequence shown here is derived from an EMBL/GenBank/DDBJ whole genome shotgun (WGS) entry which is preliminary data.</text>
</comment>
<feature type="compositionally biased region" description="Polar residues" evidence="1">
    <location>
        <begin position="114"/>
        <end position="123"/>
    </location>
</feature>
<evidence type="ECO:0000313" key="3">
    <source>
        <dbReference type="Proteomes" id="UP000614601"/>
    </source>
</evidence>
<dbReference type="EMBL" id="CAJFCW020000004">
    <property type="protein sequence ID" value="CAG9111145.1"/>
    <property type="molecule type" value="Genomic_DNA"/>
</dbReference>
<gene>
    <name evidence="2" type="ORF">BOKJ2_LOCUS7826</name>
</gene>
<reference evidence="2" key="1">
    <citation type="submission" date="2020-09" db="EMBL/GenBank/DDBJ databases">
        <authorList>
            <person name="Kikuchi T."/>
        </authorList>
    </citation>
    <scope>NUCLEOTIDE SEQUENCE</scope>
    <source>
        <strain evidence="2">SH1</strain>
    </source>
</reference>
<feature type="region of interest" description="Disordered" evidence="1">
    <location>
        <begin position="114"/>
        <end position="200"/>
    </location>
</feature>
<accession>A0A811KS66</accession>
<name>A0A811KS66_9BILA</name>
<sequence length="252" mass="28203">MQKMTKDRQNKAHEVVEPEQQLLCGKILPGGDNFMKQCIISKVPENKRQPIYDFFSGKYELKVPSPADLASSNFRASSRCSTPARKLSDTSRYIVTSRNSSPCPTLMRSNDFNMHSPFSSSRASPGPSLPCPTLMRSDMALQSVVPPRVDSRTSEQRPSPMGGSAYLRYRSDSGDVEDGQESVGMATTSSNVTSPVDNQQRSSIPLSSLMKLAVFCNEKNFSYKFDNHDVILTHDITHKELRWPITRINFDL</sequence>
<evidence type="ECO:0000313" key="2">
    <source>
        <dbReference type="EMBL" id="CAD5218616.1"/>
    </source>
</evidence>
<evidence type="ECO:0000256" key="1">
    <source>
        <dbReference type="SAM" id="MobiDB-lite"/>
    </source>
</evidence>
<dbReference type="AlphaFoldDB" id="A0A811KS66"/>
<dbReference type="Proteomes" id="UP000783686">
    <property type="component" value="Unassembled WGS sequence"/>
</dbReference>
<dbReference type="Proteomes" id="UP000614601">
    <property type="component" value="Unassembled WGS sequence"/>
</dbReference>
<keyword evidence="3" id="KW-1185">Reference proteome</keyword>
<proteinExistence type="predicted"/>
<organism evidence="2 3">
    <name type="scientific">Bursaphelenchus okinawaensis</name>
    <dbReference type="NCBI Taxonomy" id="465554"/>
    <lineage>
        <taxon>Eukaryota</taxon>
        <taxon>Metazoa</taxon>
        <taxon>Ecdysozoa</taxon>
        <taxon>Nematoda</taxon>
        <taxon>Chromadorea</taxon>
        <taxon>Rhabditida</taxon>
        <taxon>Tylenchina</taxon>
        <taxon>Tylenchomorpha</taxon>
        <taxon>Aphelenchoidea</taxon>
        <taxon>Aphelenchoididae</taxon>
        <taxon>Bursaphelenchus</taxon>
    </lineage>
</organism>
<dbReference type="EMBL" id="CAJFDH010000004">
    <property type="protein sequence ID" value="CAD5218616.1"/>
    <property type="molecule type" value="Genomic_DNA"/>
</dbReference>
<protein>
    <submittedName>
        <fullName evidence="2">Uncharacterized protein</fullName>
    </submittedName>
</protein>
<feature type="compositionally biased region" description="Polar residues" evidence="1">
    <location>
        <begin position="185"/>
        <end position="200"/>
    </location>
</feature>